<reference evidence="3" key="1">
    <citation type="submission" date="2020-12" db="UniProtKB">
        <authorList>
            <consortium name="WormBaseParasite"/>
        </authorList>
    </citation>
    <scope>IDENTIFICATION</scope>
    <source>
        <strain evidence="3">MHco3</strain>
    </source>
</reference>
<accession>A0A7I4XUU5</accession>
<dbReference type="Proteomes" id="UP000025227">
    <property type="component" value="Unplaced"/>
</dbReference>
<organism evidence="2 3">
    <name type="scientific">Haemonchus contortus</name>
    <name type="common">Barber pole worm</name>
    <dbReference type="NCBI Taxonomy" id="6289"/>
    <lineage>
        <taxon>Eukaryota</taxon>
        <taxon>Metazoa</taxon>
        <taxon>Ecdysozoa</taxon>
        <taxon>Nematoda</taxon>
        <taxon>Chromadorea</taxon>
        <taxon>Rhabditida</taxon>
        <taxon>Rhabditina</taxon>
        <taxon>Rhabditomorpha</taxon>
        <taxon>Strongyloidea</taxon>
        <taxon>Trichostrongylidae</taxon>
        <taxon>Haemonchus</taxon>
    </lineage>
</organism>
<evidence type="ECO:0000313" key="2">
    <source>
        <dbReference type="Proteomes" id="UP000025227"/>
    </source>
</evidence>
<feature type="compositionally biased region" description="Low complexity" evidence="1">
    <location>
        <begin position="96"/>
        <end position="115"/>
    </location>
</feature>
<feature type="compositionally biased region" description="Polar residues" evidence="1">
    <location>
        <begin position="125"/>
        <end position="135"/>
    </location>
</feature>
<dbReference type="OrthoDB" id="5873954at2759"/>
<name>A0A7I4XUU5_HAECO</name>
<feature type="region of interest" description="Disordered" evidence="1">
    <location>
        <begin position="79"/>
        <end position="138"/>
    </location>
</feature>
<evidence type="ECO:0000313" key="3">
    <source>
        <dbReference type="WBParaSite" id="HCON_00006660-00001"/>
    </source>
</evidence>
<proteinExistence type="predicted"/>
<keyword evidence="2" id="KW-1185">Reference proteome</keyword>
<dbReference type="AlphaFoldDB" id="A0A7I4XUU5"/>
<protein>
    <submittedName>
        <fullName evidence="3">Protein Shroom1</fullName>
    </submittedName>
</protein>
<sequence length="175" mass="19756">MIADLTQEVNALGVARRSDRQVEQKIKDEIKILKKYGSALMKERRKTGGGRVSLPRLSEPQRRAFAALQERPRIVGLKEGVEVGQRAAKRRRLEPHSPTSSPSPSYSQALSPSGSQERESGREGSASTQGMQSARSEILRQELENQQLKKELMNKKLLLADLQIEYWTKKVQSFK</sequence>
<dbReference type="WBParaSite" id="HCON_00006660-00001">
    <property type="protein sequence ID" value="HCON_00006660-00001"/>
    <property type="gene ID" value="HCON_00006660"/>
</dbReference>
<evidence type="ECO:0000256" key="1">
    <source>
        <dbReference type="SAM" id="MobiDB-lite"/>
    </source>
</evidence>